<evidence type="ECO:0000256" key="7">
    <source>
        <dbReference type="PIRNR" id="PIRNR003107"/>
    </source>
</evidence>
<comment type="subcellular location">
    <subcellularLocation>
        <location evidence="1 7">Cytoplasm</location>
    </subcellularLocation>
</comment>
<dbReference type="PANTHER" id="PTHR42930">
    <property type="entry name" value="PHOSPHATE-SPECIFIC TRANSPORT SYSTEM ACCESSORY PROTEIN PHOU"/>
    <property type="match status" value="1"/>
</dbReference>
<dbReference type="NCBIfam" id="TIGR02135">
    <property type="entry name" value="phoU_full"/>
    <property type="match status" value="1"/>
</dbReference>
<dbReference type="FunFam" id="1.20.58.220:FF:000004">
    <property type="entry name" value="Phosphate-specific transport system accessory protein PhoU"/>
    <property type="match status" value="1"/>
</dbReference>
<keyword evidence="4 7" id="KW-0813">Transport</keyword>
<proteinExistence type="inferred from homology"/>
<evidence type="ECO:0000256" key="1">
    <source>
        <dbReference type="ARBA" id="ARBA00004496"/>
    </source>
</evidence>
<keyword evidence="5 7" id="KW-0963">Cytoplasm</keyword>
<dbReference type="AlphaFoldDB" id="A0A926F1P6"/>
<comment type="similarity">
    <text evidence="2 7">Belongs to the PhoU family.</text>
</comment>
<sequence length="216" mass="24672">MRNRFDKELELLNNELIEMGSLVERAIEDASKALISKDLVLAKKVISSDDEINSMEKNIENKCLRLLLQQHPVAGDLRLISSILKIITDLERIGDQAQDIAEISLCIMDQNYIKELIHLPEMAKTTVKMVKDSIDAFINKDMDLAKKVILEDDIIDDLFDIIKEELISLIRKDIGNGHQAIDFLMIAKYFERIGDHAQNIAEWVLFSITGVHEENI</sequence>
<evidence type="ECO:0000313" key="9">
    <source>
        <dbReference type="EMBL" id="MBC8590392.1"/>
    </source>
</evidence>
<dbReference type="EMBL" id="JACRTK010000001">
    <property type="protein sequence ID" value="MBC8590392.1"/>
    <property type="molecule type" value="Genomic_DNA"/>
</dbReference>
<organism evidence="9 10">
    <name type="scientific">Wansuia hejianensis</name>
    <dbReference type="NCBI Taxonomy" id="2763667"/>
    <lineage>
        <taxon>Bacteria</taxon>
        <taxon>Bacillati</taxon>
        <taxon>Bacillota</taxon>
        <taxon>Clostridia</taxon>
        <taxon>Lachnospirales</taxon>
        <taxon>Lachnospiraceae</taxon>
        <taxon>Wansuia</taxon>
    </lineage>
</organism>
<accession>A0A926F1P6</accession>
<dbReference type="GO" id="GO:0045936">
    <property type="term" value="P:negative regulation of phosphate metabolic process"/>
    <property type="evidence" value="ECO:0007669"/>
    <property type="project" value="InterPro"/>
</dbReference>
<gene>
    <name evidence="9" type="primary">phoU</name>
    <name evidence="9" type="ORF">H8689_04465</name>
</gene>
<feature type="domain" description="PhoU" evidence="8">
    <location>
        <begin position="120"/>
        <end position="204"/>
    </location>
</feature>
<dbReference type="GO" id="GO:0005737">
    <property type="term" value="C:cytoplasm"/>
    <property type="evidence" value="ECO:0007669"/>
    <property type="project" value="UniProtKB-SubCell"/>
</dbReference>
<evidence type="ECO:0000256" key="5">
    <source>
        <dbReference type="ARBA" id="ARBA00022490"/>
    </source>
</evidence>
<dbReference type="InterPro" id="IPR026022">
    <property type="entry name" value="PhoU_dom"/>
</dbReference>
<keyword evidence="6 7" id="KW-0592">Phosphate transport</keyword>
<dbReference type="RefSeq" id="WP_249323208.1">
    <property type="nucleotide sequence ID" value="NZ_JACRTK010000001.1"/>
</dbReference>
<dbReference type="InterPro" id="IPR038078">
    <property type="entry name" value="PhoU-like_sf"/>
</dbReference>
<comment type="subunit">
    <text evidence="3 7">Homodimer.</text>
</comment>
<dbReference type="InterPro" id="IPR028366">
    <property type="entry name" value="PhoU"/>
</dbReference>
<dbReference type="GO" id="GO:0030643">
    <property type="term" value="P:intracellular phosphate ion homeostasis"/>
    <property type="evidence" value="ECO:0007669"/>
    <property type="project" value="InterPro"/>
</dbReference>
<protein>
    <recommendedName>
        <fullName evidence="7">Phosphate-specific transport system accessory protein PhoU</fullName>
    </recommendedName>
</protein>
<dbReference type="GO" id="GO:0006817">
    <property type="term" value="P:phosphate ion transport"/>
    <property type="evidence" value="ECO:0007669"/>
    <property type="project" value="UniProtKB-KW"/>
</dbReference>
<evidence type="ECO:0000256" key="4">
    <source>
        <dbReference type="ARBA" id="ARBA00022448"/>
    </source>
</evidence>
<feature type="domain" description="PhoU" evidence="8">
    <location>
        <begin position="16"/>
        <end position="103"/>
    </location>
</feature>
<evidence type="ECO:0000256" key="3">
    <source>
        <dbReference type="ARBA" id="ARBA00011738"/>
    </source>
</evidence>
<keyword evidence="10" id="KW-1185">Reference proteome</keyword>
<dbReference type="Pfam" id="PF01895">
    <property type="entry name" value="PhoU"/>
    <property type="match status" value="2"/>
</dbReference>
<evidence type="ECO:0000256" key="6">
    <source>
        <dbReference type="ARBA" id="ARBA00022592"/>
    </source>
</evidence>
<evidence type="ECO:0000313" key="10">
    <source>
        <dbReference type="Proteomes" id="UP000601522"/>
    </source>
</evidence>
<dbReference type="PANTHER" id="PTHR42930:SF3">
    <property type="entry name" value="PHOSPHATE-SPECIFIC TRANSPORT SYSTEM ACCESSORY PROTEIN PHOU"/>
    <property type="match status" value="1"/>
</dbReference>
<dbReference type="SUPFAM" id="SSF109755">
    <property type="entry name" value="PhoU-like"/>
    <property type="match status" value="1"/>
</dbReference>
<comment type="function">
    <text evidence="7">Plays a role in the regulation of phosphate uptake.</text>
</comment>
<comment type="caution">
    <text evidence="9">The sequence shown here is derived from an EMBL/GenBank/DDBJ whole genome shotgun (WGS) entry which is preliminary data.</text>
</comment>
<name>A0A926F1P6_9FIRM</name>
<dbReference type="Gene3D" id="1.20.58.220">
    <property type="entry name" value="Phosphate transport system protein phou homolog 2, domain 2"/>
    <property type="match status" value="1"/>
</dbReference>
<dbReference type="PIRSF" id="PIRSF003107">
    <property type="entry name" value="PhoU"/>
    <property type="match status" value="1"/>
</dbReference>
<evidence type="ECO:0000256" key="2">
    <source>
        <dbReference type="ARBA" id="ARBA00008107"/>
    </source>
</evidence>
<dbReference type="Proteomes" id="UP000601522">
    <property type="component" value="Unassembled WGS sequence"/>
</dbReference>
<evidence type="ECO:0000259" key="8">
    <source>
        <dbReference type="Pfam" id="PF01895"/>
    </source>
</evidence>
<reference evidence="9 10" key="1">
    <citation type="submission" date="2020-08" db="EMBL/GenBank/DDBJ databases">
        <title>Genome public.</title>
        <authorList>
            <person name="Liu C."/>
            <person name="Sun Q."/>
        </authorList>
    </citation>
    <scope>NUCLEOTIDE SEQUENCE [LARGE SCALE GENOMIC DNA]</scope>
    <source>
        <strain evidence="9 10">NSJ-26</strain>
    </source>
</reference>